<reference evidence="3" key="1">
    <citation type="submission" date="2009-05" db="EMBL/GenBank/DDBJ databases">
        <title>The genome sequence of Ajellomyces capsulatus strain H143.</title>
        <authorList>
            <person name="Champion M."/>
            <person name="Cuomo C.A."/>
            <person name="Ma L.-J."/>
            <person name="Henn M.R."/>
            <person name="Sil A."/>
            <person name="Goldman B."/>
            <person name="Young S.K."/>
            <person name="Kodira C.D."/>
            <person name="Zeng Q."/>
            <person name="Koehrsen M."/>
            <person name="Alvarado L."/>
            <person name="Berlin A.M."/>
            <person name="Borenstein D."/>
            <person name="Chen Z."/>
            <person name="Engels R."/>
            <person name="Freedman E."/>
            <person name="Gellesch M."/>
            <person name="Goldberg J."/>
            <person name="Griggs A."/>
            <person name="Gujja S."/>
            <person name="Heiman D.I."/>
            <person name="Hepburn T.A."/>
            <person name="Howarth C."/>
            <person name="Jen D."/>
            <person name="Larson L."/>
            <person name="Lewis B."/>
            <person name="Mehta T."/>
            <person name="Park D."/>
            <person name="Pearson M."/>
            <person name="Roberts A."/>
            <person name="Saif S."/>
            <person name="Shea T.D."/>
            <person name="Shenoy N."/>
            <person name="Sisk P."/>
            <person name="Stolte C."/>
            <person name="Sykes S."/>
            <person name="Walk T."/>
            <person name="White J."/>
            <person name="Yandava C."/>
            <person name="Klein B."/>
            <person name="McEwen J.G."/>
            <person name="Puccia R."/>
            <person name="Goldman G.H."/>
            <person name="Felipe M.S."/>
            <person name="Nino-Vega G."/>
            <person name="San-Blas G."/>
            <person name="Taylor J.W."/>
            <person name="Mendoza L."/>
            <person name="Galagan J.E."/>
            <person name="Nusbaum C."/>
            <person name="Birren B.W."/>
        </authorList>
    </citation>
    <scope>NUCLEOTIDE SEQUENCE [LARGE SCALE GENOMIC DNA]</scope>
    <source>
        <strain evidence="3">H143</strain>
    </source>
</reference>
<dbReference type="VEuPathDB" id="FungiDB:HCDG_08326"/>
<dbReference type="Proteomes" id="UP000002624">
    <property type="component" value="Unassembled WGS sequence"/>
</dbReference>
<evidence type="ECO:0000256" key="1">
    <source>
        <dbReference type="SAM" id="MobiDB-lite"/>
    </source>
</evidence>
<dbReference type="EMBL" id="GG692434">
    <property type="protein sequence ID" value="EER37657.1"/>
    <property type="molecule type" value="Genomic_DNA"/>
</dbReference>
<accession>C6HQ45</accession>
<dbReference type="AlphaFoldDB" id="C6HQ45"/>
<evidence type="ECO:0000313" key="3">
    <source>
        <dbReference type="Proteomes" id="UP000002624"/>
    </source>
</evidence>
<gene>
    <name evidence="2" type="ORF">HCDG_08326</name>
</gene>
<feature type="compositionally biased region" description="Basic and acidic residues" evidence="1">
    <location>
        <begin position="207"/>
        <end position="223"/>
    </location>
</feature>
<dbReference type="OMA" id="IHEIWEE"/>
<dbReference type="HOGENOM" id="CLU_096144_0_0_1"/>
<organism evidence="2 3">
    <name type="scientific">Ajellomyces capsulatus (strain H143)</name>
    <name type="common">Darling's disease fungus</name>
    <name type="synonym">Histoplasma capsulatum</name>
    <dbReference type="NCBI Taxonomy" id="544712"/>
    <lineage>
        <taxon>Eukaryota</taxon>
        <taxon>Fungi</taxon>
        <taxon>Dikarya</taxon>
        <taxon>Ascomycota</taxon>
        <taxon>Pezizomycotina</taxon>
        <taxon>Eurotiomycetes</taxon>
        <taxon>Eurotiomycetidae</taxon>
        <taxon>Onygenales</taxon>
        <taxon>Ajellomycetaceae</taxon>
        <taxon>Histoplasma</taxon>
    </lineage>
</organism>
<name>C6HQ45_AJECH</name>
<sequence length="253" mass="28624">MILCPPGTGNEECLIGKALDEPFIMDPDESTRPQPRKIELGMEWLIHEIWEERGAVMMRKGLKKTVVAGARVVLPPVGKMLFAELVKRDGNIQLLTKLADGLLICPHVDIGNRTRQELEKVPRIWLKTVEHCGGKAPCRWEKLDTTTANELIAPPTVAFSALEVGIYSSRYRSATGFAHDRRYLETHLFLIMNLFPSNLHRNGSHTAESRTDDSSIHEPESLRGQDVGRQGLAEEKDRILRSERTEAKRLQVW</sequence>
<protein>
    <submittedName>
        <fullName evidence="2">Uncharacterized protein</fullName>
    </submittedName>
</protein>
<evidence type="ECO:0000313" key="2">
    <source>
        <dbReference type="EMBL" id="EER37657.1"/>
    </source>
</evidence>
<proteinExistence type="predicted"/>
<feature type="region of interest" description="Disordered" evidence="1">
    <location>
        <begin position="201"/>
        <end position="238"/>
    </location>
</feature>